<dbReference type="OrthoDB" id="9786919at2"/>
<dbReference type="Gene3D" id="1.10.287.130">
    <property type="match status" value="1"/>
</dbReference>
<dbReference type="PROSITE" id="PS50109">
    <property type="entry name" value="HIS_KIN"/>
    <property type="match status" value="1"/>
</dbReference>
<feature type="domain" description="Histidine kinase" evidence="16">
    <location>
        <begin position="239"/>
        <end position="454"/>
    </location>
</feature>
<name>A0A3E0IQK9_9STAP</name>
<evidence type="ECO:0000259" key="17">
    <source>
        <dbReference type="PROSITE" id="PS50885"/>
    </source>
</evidence>
<protein>
    <recommendedName>
        <fullName evidence="4">Signal transduction histidine-protein kinase ArlS</fullName>
        <ecNumber evidence="3">2.7.13.3</ecNumber>
    </recommendedName>
</protein>
<evidence type="ECO:0000256" key="14">
    <source>
        <dbReference type="ARBA" id="ARBA00023136"/>
    </source>
</evidence>
<keyword evidence="6" id="KW-0597">Phosphoprotein</keyword>
<dbReference type="SUPFAM" id="SSF55874">
    <property type="entry name" value="ATPase domain of HSP90 chaperone/DNA topoisomerase II/histidine kinase"/>
    <property type="match status" value="1"/>
</dbReference>
<dbReference type="InterPro" id="IPR036097">
    <property type="entry name" value="HisK_dim/P_sf"/>
</dbReference>
<dbReference type="EMBL" id="QKXQ01000221">
    <property type="protein sequence ID" value="REH97130.1"/>
    <property type="molecule type" value="Genomic_DNA"/>
</dbReference>
<feature type="transmembrane region" description="Helical" evidence="15">
    <location>
        <begin position="153"/>
        <end position="176"/>
    </location>
</feature>
<comment type="caution">
    <text evidence="18">The sequence shown here is derived from an EMBL/GenBank/DDBJ whole genome shotgun (WGS) entry which is preliminary data.</text>
</comment>
<comment type="subcellular location">
    <subcellularLocation>
        <location evidence="2">Cell membrane</location>
        <topology evidence="2">Multi-pass membrane protein</topology>
    </subcellularLocation>
</comment>
<evidence type="ECO:0000256" key="7">
    <source>
        <dbReference type="ARBA" id="ARBA00022679"/>
    </source>
</evidence>
<evidence type="ECO:0000256" key="11">
    <source>
        <dbReference type="ARBA" id="ARBA00022840"/>
    </source>
</evidence>
<comment type="catalytic activity">
    <reaction evidence="1">
        <text>ATP + protein L-histidine = ADP + protein N-phospho-L-histidine.</text>
        <dbReference type="EC" id="2.7.13.3"/>
    </reaction>
</comment>
<keyword evidence="8 15" id="KW-0812">Transmembrane</keyword>
<dbReference type="EC" id="2.7.13.3" evidence="3"/>
<dbReference type="RefSeq" id="WP_116094105.1">
    <property type="nucleotide sequence ID" value="NZ_CAJVAI010000004.1"/>
</dbReference>
<evidence type="ECO:0000256" key="8">
    <source>
        <dbReference type="ARBA" id="ARBA00022692"/>
    </source>
</evidence>
<feature type="transmembrane region" description="Helical" evidence="15">
    <location>
        <begin position="12"/>
        <end position="33"/>
    </location>
</feature>
<keyword evidence="13" id="KW-0902">Two-component regulatory system</keyword>
<evidence type="ECO:0000256" key="2">
    <source>
        <dbReference type="ARBA" id="ARBA00004651"/>
    </source>
</evidence>
<evidence type="ECO:0000313" key="18">
    <source>
        <dbReference type="EMBL" id="REH97130.1"/>
    </source>
</evidence>
<feature type="domain" description="HAMP" evidence="17">
    <location>
        <begin position="178"/>
        <end position="231"/>
    </location>
</feature>
<keyword evidence="9" id="KW-0547">Nucleotide-binding</keyword>
<keyword evidence="10 18" id="KW-0418">Kinase</keyword>
<dbReference type="Proteomes" id="UP000256562">
    <property type="component" value="Unassembled WGS sequence"/>
</dbReference>
<dbReference type="Pfam" id="PF02518">
    <property type="entry name" value="HATPase_c"/>
    <property type="match status" value="1"/>
</dbReference>
<dbReference type="SMART" id="SM00304">
    <property type="entry name" value="HAMP"/>
    <property type="match status" value="1"/>
</dbReference>
<dbReference type="InterPro" id="IPR041610">
    <property type="entry name" value="ArlS_N"/>
</dbReference>
<dbReference type="InterPro" id="IPR036890">
    <property type="entry name" value="HATPase_C_sf"/>
</dbReference>
<evidence type="ECO:0000256" key="1">
    <source>
        <dbReference type="ARBA" id="ARBA00000085"/>
    </source>
</evidence>
<dbReference type="SMART" id="SM00387">
    <property type="entry name" value="HATPase_c"/>
    <property type="match status" value="1"/>
</dbReference>
<keyword evidence="11" id="KW-0067">ATP-binding</keyword>
<accession>A0A3E0IQK9</accession>
<dbReference type="InterPro" id="IPR003660">
    <property type="entry name" value="HAMP_dom"/>
</dbReference>
<dbReference type="GO" id="GO:0005886">
    <property type="term" value="C:plasma membrane"/>
    <property type="evidence" value="ECO:0007669"/>
    <property type="project" value="UniProtKB-SubCell"/>
</dbReference>
<dbReference type="CDD" id="cd00075">
    <property type="entry name" value="HATPase"/>
    <property type="match status" value="1"/>
</dbReference>
<dbReference type="InterPro" id="IPR050398">
    <property type="entry name" value="HssS/ArlS-like"/>
</dbReference>
<evidence type="ECO:0000256" key="6">
    <source>
        <dbReference type="ARBA" id="ARBA00022553"/>
    </source>
</evidence>
<evidence type="ECO:0000313" key="19">
    <source>
        <dbReference type="Proteomes" id="UP000256562"/>
    </source>
</evidence>
<keyword evidence="5" id="KW-1003">Cell membrane</keyword>
<dbReference type="SUPFAM" id="SSF47384">
    <property type="entry name" value="Homodimeric domain of signal transducing histidine kinase"/>
    <property type="match status" value="1"/>
</dbReference>
<dbReference type="PROSITE" id="PS50885">
    <property type="entry name" value="HAMP"/>
    <property type="match status" value="1"/>
</dbReference>
<organism evidence="18 19">
    <name type="scientific">Staphylococcus felis</name>
    <dbReference type="NCBI Taxonomy" id="46127"/>
    <lineage>
        <taxon>Bacteria</taxon>
        <taxon>Bacillati</taxon>
        <taxon>Bacillota</taxon>
        <taxon>Bacilli</taxon>
        <taxon>Bacillales</taxon>
        <taxon>Staphylococcaceae</taxon>
        <taxon>Staphylococcus</taxon>
    </lineage>
</organism>
<dbReference type="AlphaFoldDB" id="A0A3E0IQK9"/>
<dbReference type="InterPro" id="IPR004358">
    <property type="entry name" value="Sig_transdc_His_kin-like_C"/>
</dbReference>
<evidence type="ECO:0000256" key="5">
    <source>
        <dbReference type="ARBA" id="ARBA00022475"/>
    </source>
</evidence>
<dbReference type="GO" id="GO:0000155">
    <property type="term" value="F:phosphorelay sensor kinase activity"/>
    <property type="evidence" value="ECO:0007669"/>
    <property type="project" value="InterPro"/>
</dbReference>
<keyword evidence="7" id="KW-0808">Transferase</keyword>
<dbReference type="SMART" id="SM00388">
    <property type="entry name" value="HisKA"/>
    <property type="match status" value="1"/>
</dbReference>
<evidence type="ECO:0000256" key="3">
    <source>
        <dbReference type="ARBA" id="ARBA00012438"/>
    </source>
</evidence>
<dbReference type="GO" id="GO:0005524">
    <property type="term" value="F:ATP binding"/>
    <property type="evidence" value="ECO:0007669"/>
    <property type="project" value="UniProtKB-KW"/>
</dbReference>
<evidence type="ECO:0000256" key="12">
    <source>
        <dbReference type="ARBA" id="ARBA00022989"/>
    </source>
</evidence>
<keyword evidence="12 15" id="KW-1133">Transmembrane helix</keyword>
<dbReference type="PRINTS" id="PR00344">
    <property type="entry name" value="BCTRLSENSOR"/>
</dbReference>
<evidence type="ECO:0000256" key="9">
    <source>
        <dbReference type="ARBA" id="ARBA00022741"/>
    </source>
</evidence>
<dbReference type="InterPro" id="IPR003594">
    <property type="entry name" value="HATPase_dom"/>
</dbReference>
<dbReference type="InterPro" id="IPR003661">
    <property type="entry name" value="HisK_dim/P_dom"/>
</dbReference>
<evidence type="ECO:0000256" key="10">
    <source>
        <dbReference type="ARBA" id="ARBA00022777"/>
    </source>
</evidence>
<dbReference type="SUPFAM" id="SSF158472">
    <property type="entry name" value="HAMP domain-like"/>
    <property type="match status" value="1"/>
</dbReference>
<dbReference type="Pfam" id="PF00512">
    <property type="entry name" value="HisKA"/>
    <property type="match status" value="1"/>
</dbReference>
<evidence type="ECO:0000259" key="16">
    <source>
        <dbReference type="PROSITE" id="PS50109"/>
    </source>
</evidence>
<dbReference type="FunFam" id="3.30.565.10:FF:000006">
    <property type="entry name" value="Sensor histidine kinase WalK"/>
    <property type="match status" value="1"/>
</dbReference>
<evidence type="ECO:0000256" key="4">
    <source>
        <dbReference type="ARBA" id="ARBA00015735"/>
    </source>
</evidence>
<dbReference type="Gene3D" id="3.30.565.10">
    <property type="entry name" value="Histidine kinase-like ATPase, C-terminal domain"/>
    <property type="match status" value="1"/>
</dbReference>
<dbReference type="PANTHER" id="PTHR45528">
    <property type="entry name" value="SENSOR HISTIDINE KINASE CPXA"/>
    <property type="match status" value="1"/>
</dbReference>
<dbReference type="CDD" id="cd00082">
    <property type="entry name" value="HisKA"/>
    <property type="match status" value="1"/>
</dbReference>
<dbReference type="InterPro" id="IPR005467">
    <property type="entry name" value="His_kinase_dom"/>
</dbReference>
<sequence>MKQSTLKTKWTLVTTIITFLIIFIFCLLIIYAISSLLKQNELTKAENSLDDVLNLLDTKPFNDISAIEYNSVTDSYQKVIIFNQNGHQLVENSNTTNIEYSPPFKKYHIRNIKIINSQNNSYVVVFSPVDTDYFSGYVVIVHSLDVYEDLLNFITYLALIFGLIALFVTAMISYIFSSQVTKPLNIITEKMTQIRRDGFQEKLHIQTNYDETDALIDTFNNMMIKLEDSFNQQRQFVEDASHELRTPLQIIQGHLNLIQRWGKKDPLVLEESLNISIEEINRITKLVEELLMLTKDDVRLYENIIEQVDVNDEIKNRIKALQKLHKDYQFNFKTNQERIFLNINSFHLEQILLIFIDNAIKYDKINKKIIIETRLINNRLMICITDYGMGIPIKDQAHIFNRFYRVDKSRSRQQGGNGLGLSIAQKIVNHYNGHISVKSELGQFTTFTITFNEI</sequence>
<evidence type="ECO:0000256" key="13">
    <source>
        <dbReference type="ARBA" id="ARBA00023012"/>
    </source>
</evidence>
<keyword evidence="14 15" id="KW-0472">Membrane</keyword>
<reference evidence="18 19" key="1">
    <citation type="journal article" date="2018" name="Vet. Microbiol.">
        <title>Characterisation of Staphylococcus felis isolated from cats using whole genome sequencing.</title>
        <authorList>
            <person name="Worthing K."/>
            <person name="Pang S."/>
            <person name="Trott D.J."/>
            <person name="Abraham S."/>
            <person name="Coombs G.W."/>
            <person name="Jordan D."/>
            <person name="McIntyre L."/>
            <person name="Davies M.R."/>
            <person name="Norris J."/>
        </authorList>
    </citation>
    <scope>NUCLEOTIDE SEQUENCE [LARGE SCALE GENOMIC DNA]</scope>
    <source>
        <strain evidence="18 19">F9</strain>
    </source>
</reference>
<dbReference type="Gene3D" id="6.10.340.10">
    <property type="match status" value="1"/>
</dbReference>
<gene>
    <name evidence="18" type="ORF">DOS83_04670</name>
</gene>
<evidence type="ECO:0000256" key="15">
    <source>
        <dbReference type="SAM" id="Phobius"/>
    </source>
</evidence>
<proteinExistence type="predicted"/>
<dbReference type="PANTHER" id="PTHR45528:SF12">
    <property type="entry name" value="SENSOR HISTIDINE KINASE ARSS"/>
    <property type="match status" value="1"/>
</dbReference>
<dbReference type="FunFam" id="1.10.287.130:FF:000001">
    <property type="entry name" value="Two-component sensor histidine kinase"/>
    <property type="match status" value="1"/>
</dbReference>
<dbReference type="Pfam" id="PF18719">
    <property type="entry name" value="ArlS_N"/>
    <property type="match status" value="1"/>
</dbReference>